<evidence type="ECO:0000256" key="1">
    <source>
        <dbReference type="ARBA" id="ARBA00022448"/>
    </source>
</evidence>
<dbReference type="InterPro" id="IPR009056">
    <property type="entry name" value="Cyt_c-like_dom"/>
</dbReference>
<keyword evidence="4" id="KW-0249">Electron transport</keyword>
<evidence type="ECO:0000259" key="7">
    <source>
        <dbReference type="PROSITE" id="PS51007"/>
    </source>
</evidence>
<dbReference type="PANTHER" id="PTHR11961">
    <property type="entry name" value="CYTOCHROME C"/>
    <property type="match status" value="1"/>
</dbReference>
<evidence type="ECO:0000313" key="8">
    <source>
        <dbReference type="EMBL" id="WZC48526.1"/>
    </source>
</evidence>
<evidence type="ECO:0000256" key="4">
    <source>
        <dbReference type="ARBA" id="ARBA00022982"/>
    </source>
</evidence>
<accession>A0ABZ2V7L9</accession>
<dbReference type="Pfam" id="PF00034">
    <property type="entry name" value="Cytochrom_C"/>
    <property type="match status" value="1"/>
</dbReference>
<reference evidence="9" key="1">
    <citation type="submission" date="2024-04" db="EMBL/GenBank/DDBJ databases">
        <title>Phylogenomic analyses of a clade within the roseobacter group suggest taxonomic reassignments of species of the genera Aestuariivita, Citreicella, Loktanella, Nautella, Pelagibaca, Ruegeria, Thalassobius, Thiobacimonas and Tropicibacter, and the proposal o.</title>
        <authorList>
            <person name="Jeon C.O."/>
        </authorList>
    </citation>
    <scope>NUCLEOTIDE SEQUENCE [LARGE SCALE GENOMIC DNA]</scope>
    <source>
        <strain evidence="9">BS5-3</strain>
    </source>
</reference>
<feature type="domain" description="Cytochrome c" evidence="7">
    <location>
        <begin position="72"/>
        <end position="171"/>
    </location>
</feature>
<dbReference type="RefSeq" id="WP_341366641.1">
    <property type="nucleotide sequence ID" value="NZ_CP150951.2"/>
</dbReference>
<organism evidence="8 9">
    <name type="scientific">Yoonia phaeophyticola</name>
    <dbReference type="NCBI Taxonomy" id="3137369"/>
    <lineage>
        <taxon>Bacteria</taxon>
        <taxon>Pseudomonadati</taxon>
        <taxon>Pseudomonadota</taxon>
        <taxon>Alphaproteobacteria</taxon>
        <taxon>Rhodobacterales</taxon>
        <taxon>Paracoccaceae</taxon>
        <taxon>Yoonia</taxon>
    </lineage>
</organism>
<keyword evidence="5 6" id="KW-0408">Iron</keyword>
<evidence type="ECO:0000256" key="5">
    <source>
        <dbReference type="ARBA" id="ARBA00023004"/>
    </source>
</evidence>
<proteinExistence type="predicted"/>
<keyword evidence="9" id="KW-1185">Reference proteome</keyword>
<dbReference type="Gene3D" id="1.10.760.10">
    <property type="entry name" value="Cytochrome c-like domain"/>
    <property type="match status" value="1"/>
</dbReference>
<dbReference type="EMBL" id="CP150951">
    <property type="protein sequence ID" value="WZC48526.1"/>
    <property type="molecule type" value="Genomic_DNA"/>
</dbReference>
<keyword evidence="2 6" id="KW-0349">Heme</keyword>
<protein>
    <submittedName>
        <fullName evidence="8">Cytochrome c family protein</fullName>
    </submittedName>
</protein>
<sequence>MFDTMTTTKAIGALCGTLLIFMLGGWLAEELYHSGGHGHGDHAQAYVIEVADTGAEAEVVEEVPFAEVYAAASAADGEGLWRGCRSCHALEPGQHGTGPALAGVVGRPVQFYDDYGYSGALAEATDVWTPEALNAFLERPSAYAPGTAMSFNGMRDVEDRANLIAYLATIDG</sequence>
<dbReference type="PRINTS" id="PR00604">
    <property type="entry name" value="CYTCHRMECIAB"/>
</dbReference>
<dbReference type="SUPFAM" id="SSF46626">
    <property type="entry name" value="Cytochrome c"/>
    <property type="match status" value="1"/>
</dbReference>
<gene>
    <name evidence="8" type="ORF">AABB29_16990</name>
</gene>
<name>A0ABZ2V7L9_9RHOB</name>
<evidence type="ECO:0000256" key="3">
    <source>
        <dbReference type="ARBA" id="ARBA00022723"/>
    </source>
</evidence>
<evidence type="ECO:0000256" key="6">
    <source>
        <dbReference type="PROSITE-ProRule" id="PRU00433"/>
    </source>
</evidence>
<keyword evidence="1" id="KW-0813">Transport</keyword>
<evidence type="ECO:0000256" key="2">
    <source>
        <dbReference type="ARBA" id="ARBA00022617"/>
    </source>
</evidence>
<dbReference type="InterPro" id="IPR002327">
    <property type="entry name" value="Cyt_c_1A/1B"/>
</dbReference>
<evidence type="ECO:0000313" key="9">
    <source>
        <dbReference type="Proteomes" id="UP001440612"/>
    </source>
</evidence>
<dbReference type="PROSITE" id="PS51007">
    <property type="entry name" value="CYTC"/>
    <property type="match status" value="1"/>
</dbReference>
<keyword evidence="3 6" id="KW-0479">Metal-binding</keyword>
<dbReference type="InterPro" id="IPR036909">
    <property type="entry name" value="Cyt_c-like_dom_sf"/>
</dbReference>
<dbReference type="Proteomes" id="UP001440612">
    <property type="component" value="Chromosome"/>
</dbReference>